<proteinExistence type="predicted"/>
<sequence length="260" mass="28167">MKFLFRKPPVAYRDFAAAPGERIYAIGDVHGCIDQLDDLLARIAVDDAARPAASTSVIFLGDLIDRGPASATVVERVIGLAQASDRVKLILGNHEEIFLEAARGKASAAKSLLAIGGYATLASYGITSEEADHGSFEDLAATLLQRIPRSHVDFLARGRQSIRSGDYLFVHAGIRPGRALDAQNVRDLRWIREPFLSAVRNDGMMVVHGHTPTRDVDIREDRIGVDTGAYMSGTLTAIGIEGRERWFLTASGQQANLAAE</sequence>
<dbReference type="Proteomes" id="UP000788153">
    <property type="component" value="Unassembled WGS sequence"/>
</dbReference>
<dbReference type="PANTHER" id="PTHR42850:SF4">
    <property type="entry name" value="ZINC-DEPENDENT ENDOPOLYPHOSPHATASE"/>
    <property type="match status" value="1"/>
</dbReference>
<dbReference type="Gene3D" id="3.60.21.10">
    <property type="match status" value="1"/>
</dbReference>
<dbReference type="Pfam" id="PF00149">
    <property type="entry name" value="Metallophos"/>
    <property type="match status" value="1"/>
</dbReference>
<evidence type="ECO:0000313" key="2">
    <source>
        <dbReference type="EMBL" id="NIJ25120.1"/>
    </source>
</evidence>
<reference evidence="2 3" key="1">
    <citation type="submission" date="2020-03" db="EMBL/GenBank/DDBJ databases">
        <title>Genomic Encyclopedia of Type Strains, Phase IV (KMG-IV): sequencing the most valuable type-strain genomes for metagenomic binning, comparative biology and taxonomic classification.</title>
        <authorList>
            <person name="Goeker M."/>
        </authorList>
    </citation>
    <scope>NUCLEOTIDE SEQUENCE [LARGE SCALE GENOMIC DNA]</scope>
    <source>
        <strain evidence="2 3">DSM 22753</strain>
    </source>
</reference>
<organism evidence="2 3">
    <name type="scientific">Sphingomonas japonica</name>
    <dbReference type="NCBI Taxonomy" id="511662"/>
    <lineage>
        <taxon>Bacteria</taxon>
        <taxon>Pseudomonadati</taxon>
        <taxon>Pseudomonadota</taxon>
        <taxon>Alphaproteobacteria</taxon>
        <taxon>Sphingomonadales</taxon>
        <taxon>Sphingomonadaceae</taxon>
        <taxon>Sphingomonas</taxon>
    </lineage>
</organism>
<dbReference type="CDD" id="cd00144">
    <property type="entry name" value="MPP_PPP_family"/>
    <property type="match status" value="1"/>
</dbReference>
<evidence type="ECO:0000259" key="1">
    <source>
        <dbReference type="Pfam" id="PF00149"/>
    </source>
</evidence>
<dbReference type="RefSeq" id="WP_166745513.1">
    <property type="nucleotide sequence ID" value="NZ_BAAAEV010000001.1"/>
</dbReference>
<accession>A0ABX0U4Y8</accession>
<comment type="caution">
    <text evidence="2">The sequence shown here is derived from an EMBL/GenBank/DDBJ whole genome shotgun (WGS) entry which is preliminary data.</text>
</comment>
<dbReference type="InterPro" id="IPR004843">
    <property type="entry name" value="Calcineurin-like_PHP"/>
</dbReference>
<dbReference type="SUPFAM" id="SSF56300">
    <property type="entry name" value="Metallo-dependent phosphatases"/>
    <property type="match status" value="1"/>
</dbReference>
<dbReference type="PANTHER" id="PTHR42850">
    <property type="entry name" value="METALLOPHOSPHOESTERASE"/>
    <property type="match status" value="1"/>
</dbReference>
<name>A0ABX0U4Y8_9SPHN</name>
<keyword evidence="3" id="KW-1185">Reference proteome</keyword>
<evidence type="ECO:0000313" key="3">
    <source>
        <dbReference type="Proteomes" id="UP000788153"/>
    </source>
</evidence>
<keyword evidence="2" id="KW-0378">Hydrolase</keyword>
<dbReference type="GO" id="GO:0004722">
    <property type="term" value="F:protein serine/threonine phosphatase activity"/>
    <property type="evidence" value="ECO:0007669"/>
    <property type="project" value="UniProtKB-EC"/>
</dbReference>
<dbReference type="InterPro" id="IPR050126">
    <property type="entry name" value="Ap4A_hydrolase"/>
</dbReference>
<dbReference type="EC" id="3.1.3.16" evidence="2"/>
<protein>
    <submittedName>
        <fullName evidence="2">Serine/threonine protein phosphatase 1</fullName>
        <ecNumber evidence="2">3.1.3.16</ecNumber>
    </submittedName>
</protein>
<gene>
    <name evidence="2" type="ORF">FHT01_002662</name>
</gene>
<feature type="domain" description="Calcineurin-like phosphoesterase" evidence="1">
    <location>
        <begin position="22"/>
        <end position="214"/>
    </location>
</feature>
<dbReference type="InterPro" id="IPR029052">
    <property type="entry name" value="Metallo-depent_PP-like"/>
</dbReference>
<dbReference type="EMBL" id="JAASQP010000001">
    <property type="protein sequence ID" value="NIJ25120.1"/>
    <property type="molecule type" value="Genomic_DNA"/>
</dbReference>